<dbReference type="RefSeq" id="WP_244820865.1">
    <property type="nucleotide sequence ID" value="NZ_CP112998.1"/>
</dbReference>
<proteinExistence type="predicted"/>
<dbReference type="EMBL" id="CP112998">
    <property type="protein sequence ID" value="WAC09751.1"/>
    <property type="molecule type" value="Genomic_DNA"/>
</dbReference>
<dbReference type="AlphaFoldDB" id="A0A9E8SJI1"/>
<dbReference type="KEGG" id="dpf:ON006_18550"/>
<keyword evidence="2" id="KW-1185">Reference proteome</keyword>
<evidence type="ECO:0000313" key="2">
    <source>
        <dbReference type="Proteomes" id="UP001164653"/>
    </source>
</evidence>
<name>A0A9E8SJI1_9BACT</name>
<gene>
    <name evidence="1" type="ORF">ON006_18550</name>
</gene>
<protein>
    <submittedName>
        <fullName evidence="1">Uncharacterized protein</fullName>
    </submittedName>
</protein>
<dbReference type="Proteomes" id="UP001164653">
    <property type="component" value="Chromosome"/>
</dbReference>
<accession>A0A9E8SJI1</accession>
<evidence type="ECO:0000313" key="1">
    <source>
        <dbReference type="EMBL" id="WAC09751.1"/>
    </source>
</evidence>
<organism evidence="1 2">
    <name type="scientific">Dyadobacter pollutisoli</name>
    <dbReference type="NCBI Taxonomy" id="2910158"/>
    <lineage>
        <taxon>Bacteria</taxon>
        <taxon>Pseudomonadati</taxon>
        <taxon>Bacteroidota</taxon>
        <taxon>Cytophagia</taxon>
        <taxon>Cytophagales</taxon>
        <taxon>Spirosomataceae</taxon>
        <taxon>Dyadobacter</taxon>
    </lineage>
</organism>
<sequence length="218" mass="24522">MVPFLITSCSDPDQPISRSGRDYFPLESGQYSEFNVEKTRFTADGQVSTKHYYIRQLTGKSFAQSNGQLTFPLSYDHQNPDHSWSTDSASVTWQTLSQAFAQESGQPVIKITSPLYDGMSWNANAYNQAGTRLCNVKDIGKPCRNGALYFPNTVTIVRQDDSTLLSRNKYIEIYAQNVGLIRRERITLQYCYTPDCVGKGIISSGSKEVIIIQKFGKQ</sequence>
<reference evidence="1" key="1">
    <citation type="submission" date="2022-11" db="EMBL/GenBank/DDBJ databases">
        <title>Dyadobacter pollutisoli sp. nov., isolated from plastic dumped soil.</title>
        <authorList>
            <person name="Kim J.M."/>
            <person name="Kim K.R."/>
            <person name="Lee J.K."/>
            <person name="Hao L."/>
            <person name="Jeon C.O."/>
        </authorList>
    </citation>
    <scope>NUCLEOTIDE SEQUENCE</scope>
    <source>
        <strain evidence="1">U1</strain>
    </source>
</reference>